<evidence type="ECO:0000256" key="2">
    <source>
        <dbReference type="ARBA" id="ARBA00009063"/>
    </source>
</evidence>
<keyword evidence="5 6" id="KW-0472">Membrane</keyword>
<dbReference type="InterPro" id="IPR000727">
    <property type="entry name" value="T_SNARE_dom"/>
</dbReference>
<dbReference type="InParanoid" id="A0A167N8I2"/>
<dbReference type="GO" id="GO:0000149">
    <property type="term" value="F:SNARE binding"/>
    <property type="evidence" value="ECO:0007669"/>
    <property type="project" value="TreeGrafter"/>
</dbReference>
<dbReference type="SUPFAM" id="SSF47661">
    <property type="entry name" value="t-snare proteins"/>
    <property type="match status" value="1"/>
</dbReference>
<comment type="similarity">
    <text evidence="2">Belongs to the syntaxin family.</text>
</comment>
<dbReference type="InterPro" id="IPR010989">
    <property type="entry name" value="SNARE"/>
</dbReference>
<dbReference type="GO" id="GO:0048278">
    <property type="term" value="P:vesicle docking"/>
    <property type="evidence" value="ECO:0007669"/>
    <property type="project" value="TreeGrafter"/>
</dbReference>
<dbReference type="GO" id="GO:0006886">
    <property type="term" value="P:intracellular protein transport"/>
    <property type="evidence" value="ECO:0007669"/>
    <property type="project" value="TreeGrafter"/>
</dbReference>
<dbReference type="Gene3D" id="1.20.5.110">
    <property type="match status" value="1"/>
</dbReference>
<dbReference type="Proteomes" id="UP000077315">
    <property type="component" value="Unassembled WGS sequence"/>
</dbReference>
<evidence type="ECO:0000313" key="9">
    <source>
        <dbReference type="Proteomes" id="UP000077315"/>
    </source>
</evidence>
<dbReference type="VEuPathDB" id="FungiDB:PHYBLDRAFT_186367"/>
<dbReference type="AlphaFoldDB" id="A0A167N8I2"/>
<dbReference type="GO" id="GO:0031201">
    <property type="term" value="C:SNARE complex"/>
    <property type="evidence" value="ECO:0007669"/>
    <property type="project" value="TreeGrafter"/>
</dbReference>
<dbReference type="GO" id="GO:0012505">
    <property type="term" value="C:endomembrane system"/>
    <property type="evidence" value="ECO:0007669"/>
    <property type="project" value="TreeGrafter"/>
</dbReference>
<dbReference type="Gene3D" id="1.20.58.70">
    <property type="match status" value="1"/>
</dbReference>
<dbReference type="GO" id="GO:0005886">
    <property type="term" value="C:plasma membrane"/>
    <property type="evidence" value="ECO:0007669"/>
    <property type="project" value="TreeGrafter"/>
</dbReference>
<protein>
    <recommendedName>
        <fullName evidence="7">t-SNARE coiled-coil homology domain-containing protein</fullName>
    </recommendedName>
</protein>
<evidence type="ECO:0000256" key="3">
    <source>
        <dbReference type="ARBA" id="ARBA00022692"/>
    </source>
</evidence>
<dbReference type="InterPro" id="IPR045242">
    <property type="entry name" value="Syntaxin"/>
</dbReference>
<reference evidence="9" key="1">
    <citation type="submission" date="2015-06" db="EMBL/GenBank/DDBJ databases">
        <title>Expansion of signal transduction pathways in fungi by whole-genome duplication.</title>
        <authorList>
            <consortium name="DOE Joint Genome Institute"/>
            <person name="Corrochano L.M."/>
            <person name="Kuo A."/>
            <person name="Marcet-Houben M."/>
            <person name="Polaino S."/>
            <person name="Salamov A."/>
            <person name="Villalobos J.M."/>
            <person name="Alvarez M.I."/>
            <person name="Avalos J."/>
            <person name="Benito E.P."/>
            <person name="Benoit I."/>
            <person name="Burger G."/>
            <person name="Camino L.P."/>
            <person name="Canovas D."/>
            <person name="Cerda-Olmedo E."/>
            <person name="Cheng J.-F."/>
            <person name="Dominguez A."/>
            <person name="Elias M."/>
            <person name="Eslava A.P."/>
            <person name="Glaser F."/>
            <person name="Grimwood J."/>
            <person name="Gutierrez G."/>
            <person name="Heitman J."/>
            <person name="Henrissat B."/>
            <person name="Iturriaga E.A."/>
            <person name="Lang B.F."/>
            <person name="Lavin J.L."/>
            <person name="Lee S."/>
            <person name="Li W."/>
            <person name="Lindquist E."/>
            <person name="Lopez-Garcia S."/>
            <person name="Luque E.M."/>
            <person name="Marcos A.T."/>
            <person name="Martin J."/>
            <person name="McCluskey K."/>
            <person name="Medina H.R."/>
            <person name="Miralles-Duran A."/>
            <person name="Miyazaki A."/>
            <person name="Munoz-Torres E."/>
            <person name="Oguiza J.A."/>
            <person name="Ohm R."/>
            <person name="Olmedo M."/>
            <person name="Orejas M."/>
            <person name="Ortiz-Castellanos L."/>
            <person name="Pisabarro A.G."/>
            <person name="Rodriguez-Romero J."/>
            <person name="Ruiz-Herrera J."/>
            <person name="Ruiz-Vazquez R."/>
            <person name="Sanz C."/>
            <person name="Schackwitz W."/>
            <person name="Schmutz J."/>
            <person name="Shahriari M."/>
            <person name="Shelest E."/>
            <person name="Silva-Franco F."/>
            <person name="Soanes D."/>
            <person name="Syed K."/>
            <person name="Tagua V.G."/>
            <person name="Talbot N.J."/>
            <person name="Thon M."/>
            <person name="De vries R.P."/>
            <person name="Wiebenga A."/>
            <person name="Yadav J.S."/>
            <person name="Braun E.L."/>
            <person name="Baker S."/>
            <person name="Garre V."/>
            <person name="Horwitz B."/>
            <person name="Torres-Martinez S."/>
            <person name="Idnurm A."/>
            <person name="Herrera-Estrella A."/>
            <person name="Gabaldon T."/>
            <person name="Grigoriev I.V."/>
        </authorList>
    </citation>
    <scope>NUCLEOTIDE SEQUENCE [LARGE SCALE GENOMIC DNA]</scope>
    <source>
        <strain evidence="9">NRRL 1555(-)</strain>
    </source>
</reference>
<proteinExistence type="inferred from homology"/>
<dbReference type="GO" id="GO:0006887">
    <property type="term" value="P:exocytosis"/>
    <property type="evidence" value="ECO:0007669"/>
    <property type="project" value="TreeGrafter"/>
</dbReference>
<comment type="subcellular location">
    <subcellularLocation>
        <location evidence="1">Membrane</location>
        <topology evidence="1">Single-pass type IV membrane protein</topology>
    </subcellularLocation>
</comment>
<feature type="transmembrane region" description="Helical" evidence="6">
    <location>
        <begin position="302"/>
        <end position="324"/>
    </location>
</feature>
<dbReference type="PANTHER" id="PTHR19957">
    <property type="entry name" value="SYNTAXIN"/>
    <property type="match status" value="1"/>
</dbReference>
<feature type="domain" description="T-SNARE coiled-coil homology" evidence="7">
    <location>
        <begin position="228"/>
        <end position="290"/>
    </location>
</feature>
<keyword evidence="3 6" id="KW-0812">Transmembrane</keyword>
<evidence type="ECO:0000313" key="8">
    <source>
        <dbReference type="EMBL" id="OAD75329.1"/>
    </source>
</evidence>
<dbReference type="PROSITE" id="PS50192">
    <property type="entry name" value="T_SNARE"/>
    <property type="match status" value="1"/>
</dbReference>
<sequence>MRLAFVDEWLLVHPKPPFLYLGTMSVDRLAELSRPGQNASNTSQNRSQYEMRPLLSSASNGALDDNMAEISHIEDSIQAIRDNVQRIQAHQNAMLQTADANEIQRNRKSIDDLTAETQGVMTHVKQKLREMQPTARHKDLEIRKLHFSRLTHQFMDAIELHRSSAIEFQKAETRQLERQIKIANPNATAENIEEAVSQAVEGRPAVFAQQLMTSMNNEQRRYNAKETLDAVQERHADIGRLVKSVQELSELFAEMQYMLENQGQILNQVEEMSEQVVQDVEKGNRHIDAAVSSAKATRRKKWICFAIFMIIVIIIVVVLCVKLIPSNNNNNNNNNDNPTQ</sequence>
<dbReference type="STRING" id="763407.A0A167N8I2"/>
<organism evidence="8 9">
    <name type="scientific">Phycomyces blakesleeanus (strain ATCC 8743b / DSM 1359 / FGSC 10004 / NBRC 33097 / NRRL 1555)</name>
    <dbReference type="NCBI Taxonomy" id="763407"/>
    <lineage>
        <taxon>Eukaryota</taxon>
        <taxon>Fungi</taxon>
        <taxon>Fungi incertae sedis</taxon>
        <taxon>Mucoromycota</taxon>
        <taxon>Mucoromycotina</taxon>
        <taxon>Mucoromycetes</taxon>
        <taxon>Mucorales</taxon>
        <taxon>Phycomycetaceae</taxon>
        <taxon>Phycomyces</taxon>
    </lineage>
</organism>
<evidence type="ECO:0000256" key="4">
    <source>
        <dbReference type="ARBA" id="ARBA00022989"/>
    </source>
</evidence>
<accession>A0A167N8I2</accession>
<dbReference type="GO" id="GO:0005484">
    <property type="term" value="F:SNAP receptor activity"/>
    <property type="evidence" value="ECO:0007669"/>
    <property type="project" value="TreeGrafter"/>
</dbReference>
<evidence type="ECO:0000256" key="6">
    <source>
        <dbReference type="SAM" id="Phobius"/>
    </source>
</evidence>
<dbReference type="GO" id="GO:0006906">
    <property type="term" value="P:vesicle fusion"/>
    <property type="evidence" value="ECO:0007669"/>
    <property type="project" value="TreeGrafter"/>
</dbReference>
<keyword evidence="4 6" id="KW-1133">Transmembrane helix</keyword>
<dbReference type="InterPro" id="IPR006011">
    <property type="entry name" value="Syntaxin_N"/>
</dbReference>
<dbReference type="GeneID" id="29000137"/>
<dbReference type="RefSeq" id="XP_018293369.1">
    <property type="nucleotide sequence ID" value="XM_018439231.1"/>
</dbReference>
<dbReference type="OrthoDB" id="10255013at2759"/>
<evidence type="ECO:0000259" key="7">
    <source>
        <dbReference type="PROSITE" id="PS50192"/>
    </source>
</evidence>
<gene>
    <name evidence="8" type="ORF">PHYBLDRAFT_186367</name>
</gene>
<name>A0A167N8I2_PHYB8</name>
<dbReference type="Pfam" id="PF05739">
    <property type="entry name" value="SNARE"/>
    <property type="match status" value="1"/>
</dbReference>
<evidence type="ECO:0000256" key="5">
    <source>
        <dbReference type="ARBA" id="ARBA00023136"/>
    </source>
</evidence>
<keyword evidence="9" id="KW-1185">Reference proteome</keyword>
<dbReference type="Pfam" id="PF00804">
    <property type="entry name" value="Syntaxin"/>
    <property type="match status" value="1"/>
</dbReference>
<dbReference type="SMART" id="SM00397">
    <property type="entry name" value="t_SNARE"/>
    <property type="match status" value="1"/>
</dbReference>
<evidence type="ECO:0000256" key="1">
    <source>
        <dbReference type="ARBA" id="ARBA00004211"/>
    </source>
</evidence>
<dbReference type="EMBL" id="KV440977">
    <property type="protein sequence ID" value="OAD75329.1"/>
    <property type="molecule type" value="Genomic_DNA"/>
</dbReference>
<dbReference type="PANTHER" id="PTHR19957:SF307">
    <property type="entry name" value="PROTEIN SSO1-RELATED"/>
    <property type="match status" value="1"/>
</dbReference>